<gene>
    <name evidence="2" type="ORF">FAK_29880</name>
</gene>
<dbReference type="SUPFAM" id="SSF51971">
    <property type="entry name" value="Nucleotide-binding domain"/>
    <property type="match status" value="2"/>
</dbReference>
<proteinExistence type="predicted"/>
<dbReference type="InterPro" id="IPR017896">
    <property type="entry name" value="4Fe4S_Fe-S-bd"/>
</dbReference>
<dbReference type="RefSeq" id="WP_338601038.1">
    <property type="nucleotide sequence ID" value="NZ_AP028679.1"/>
</dbReference>
<dbReference type="PANTHER" id="PTHR42783:SF3">
    <property type="entry name" value="GLUTAMATE SYNTHASE [NADPH] SMALL CHAIN-RELATED"/>
    <property type="match status" value="1"/>
</dbReference>
<dbReference type="SUPFAM" id="SSF46548">
    <property type="entry name" value="alpha-helical ferredoxin"/>
    <property type="match status" value="2"/>
</dbReference>
<dbReference type="InterPro" id="IPR023753">
    <property type="entry name" value="FAD/NAD-binding_dom"/>
</dbReference>
<dbReference type="KEGG" id="dmp:FAK_29880"/>
<name>A0AAU9EHH5_9BACT</name>
<dbReference type="InterPro" id="IPR009051">
    <property type="entry name" value="Helical_ferredxn"/>
</dbReference>
<evidence type="ECO:0000313" key="3">
    <source>
        <dbReference type="Proteomes" id="UP001366166"/>
    </source>
</evidence>
<dbReference type="GO" id="GO:0051536">
    <property type="term" value="F:iron-sulfur cluster binding"/>
    <property type="evidence" value="ECO:0007669"/>
    <property type="project" value="InterPro"/>
</dbReference>
<dbReference type="Pfam" id="PF07992">
    <property type="entry name" value="Pyr_redox_2"/>
    <property type="match status" value="1"/>
</dbReference>
<dbReference type="InterPro" id="IPR036188">
    <property type="entry name" value="FAD/NAD-bd_sf"/>
</dbReference>
<protein>
    <recommendedName>
        <fullName evidence="1">4Fe-4S ferredoxin-type domain-containing protein</fullName>
    </recommendedName>
</protein>
<reference evidence="3" key="1">
    <citation type="journal article" date="2023" name="Arch. Microbiol.">
        <title>Desulfoferula mesophilus gen. nov. sp. nov., a mesophilic sulfate-reducing bacterium isolated from a brackish lake sediment.</title>
        <authorList>
            <person name="Watanabe T."/>
            <person name="Yabe T."/>
            <person name="Tsuji J.M."/>
            <person name="Fukui M."/>
        </authorList>
    </citation>
    <scope>NUCLEOTIDE SEQUENCE [LARGE SCALE GENOMIC DNA]</scope>
    <source>
        <strain evidence="3">12FAK</strain>
    </source>
</reference>
<dbReference type="PANTHER" id="PTHR42783">
    <property type="entry name" value="GLUTAMATE SYNTHASE [NADPH] SMALL CHAIN"/>
    <property type="match status" value="1"/>
</dbReference>
<dbReference type="EMBL" id="AP028679">
    <property type="protein sequence ID" value="BEQ15922.1"/>
    <property type="molecule type" value="Genomic_DNA"/>
</dbReference>
<dbReference type="PRINTS" id="PR00419">
    <property type="entry name" value="ADXRDTASE"/>
</dbReference>
<dbReference type="Proteomes" id="UP001366166">
    <property type="component" value="Chromosome"/>
</dbReference>
<dbReference type="Gene3D" id="1.10.1060.10">
    <property type="entry name" value="Alpha-helical ferredoxin"/>
    <property type="match status" value="1"/>
</dbReference>
<dbReference type="Pfam" id="PF14691">
    <property type="entry name" value="Fer4_20"/>
    <property type="match status" value="1"/>
</dbReference>
<keyword evidence="3" id="KW-1185">Reference proteome</keyword>
<evidence type="ECO:0000259" key="1">
    <source>
        <dbReference type="PROSITE" id="PS51379"/>
    </source>
</evidence>
<dbReference type="PROSITE" id="PS51379">
    <property type="entry name" value="4FE4S_FER_2"/>
    <property type="match status" value="1"/>
</dbReference>
<dbReference type="InterPro" id="IPR028261">
    <property type="entry name" value="DPD_II"/>
</dbReference>
<dbReference type="GO" id="GO:0016491">
    <property type="term" value="F:oxidoreductase activity"/>
    <property type="evidence" value="ECO:0007669"/>
    <property type="project" value="InterPro"/>
</dbReference>
<accession>A0AAU9EHH5</accession>
<dbReference type="AlphaFoldDB" id="A0AAU9EHH5"/>
<evidence type="ECO:0000313" key="2">
    <source>
        <dbReference type="EMBL" id="BEQ15922.1"/>
    </source>
</evidence>
<dbReference type="Gene3D" id="3.50.50.60">
    <property type="entry name" value="FAD/NAD(P)-binding domain"/>
    <property type="match status" value="3"/>
</dbReference>
<feature type="domain" description="4Fe-4S ferredoxin-type" evidence="1">
    <location>
        <begin position="11"/>
        <end position="40"/>
    </location>
</feature>
<organism evidence="2 3">
    <name type="scientific">Desulfoferula mesophila</name>
    <dbReference type="NCBI Taxonomy" id="3058419"/>
    <lineage>
        <taxon>Bacteria</taxon>
        <taxon>Pseudomonadati</taxon>
        <taxon>Thermodesulfobacteriota</taxon>
        <taxon>Desulfarculia</taxon>
        <taxon>Desulfarculales</taxon>
        <taxon>Desulfarculaceae</taxon>
        <taxon>Desulfoferula</taxon>
    </lineage>
</organism>
<sequence>MRINLLEALSDNIKVNKDKCTACGVCVDTCILDNLRLKLAPCRQACPLGVNCQGYVQLILRGEDAAGLEMVGRTLPFPGILGRLCSAQCEASCERKKQTGEAVAIRALKRYLSEAGGEMPLPERAPETGKRVAVVGSGPAGMLAAWDLAVKGHTVTVYDAQSEPGGMLRWAVPAYRLPLEVLGAEWGRLEALGVSFQGNTALGRDFTLEQLSGDYDAVVLALGCPESRRLGVEGEDAQGVYHALDLLKAARGDDPPSLSGKVVVIGGGEVALDTAQTALRLGAESVTVVSLEDRQGMPATPEALALAEAEGVVLDGSWGPTRILTQDGAVSGLELKRCLAVLDNEGNFAPSYDECQLNTMEANAVIVAIGQEREASLPGGPGSCDPLTLQTPVANVFLAGDAVGGPSTIVEAMASGRRAAESAHRLVSGEHLTYGREYPGPVETEYEIDHSRGSDAARAQIPLRRLSGAGDFAEVEQCLSPEDARAEAGRCYSCGAPFGKFRTCWFCLPCEVECPQEALWVDIPYLLR</sequence>